<keyword evidence="4" id="KW-1003">Cell membrane</keyword>
<keyword evidence="7" id="KW-0547">Nucleotide-binding</keyword>
<evidence type="ECO:0000259" key="18">
    <source>
        <dbReference type="Pfam" id="PF13193"/>
    </source>
</evidence>
<evidence type="ECO:0000256" key="3">
    <source>
        <dbReference type="ARBA" id="ARBA00022448"/>
    </source>
</evidence>
<evidence type="ECO:0000256" key="5">
    <source>
        <dbReference type="ARBA" id="ARBA00022598"/>
    </source>
</evidence>
<sequence>MLKLAGLCGTFSLLTLGSFCSTWAAALVTCVLYVVTGGWRFLRIVFYTARRDLTGLIRITKTGMYFKSCMKANRTVPLAFKKVVERYGDKVCFIMEHSRWTFKQVDEFTNRVANCFLQQGLRPGDEVAVYMDSRPEFVMVWLGLAKVGIVPALVNTNLKSDPLIHSLTCIDAKAIVFGKEQVNAMKDIGSVVMQRGDYRYYCYGSSDTQPLPATDLEELIKNASPVAPDIDYRGSIHDKLVYIYTSGTTGLPKAAIIKYSRYLSMASAAKYMMPVREEDVLYSALPLYHTAGGILAVGQALLFGNTVAIRPKFSASRFWDDCIKYDCTVTQYIGEICRYLLAQPTRPQERQHKIRMMFGNGLRPQIWTQFTERFNIKDIRELYGSTEGNAHVMNLDNKVGSVGFVSRIAGNVHPVKLIRVDEDTGEPLRDKRGLCIPCEPDEVGELVGRIVRDDHIHSFDGYANQSATKKKVYHDVFKKGDTAFASGDLLVMDEFGYLFFKDRTGDTFRWKGENVSTSEVEGVLARIAGLTDCAVYGVEVPGSEGKAGMAAICDPDKKTDLKVFLKEARNALPAYAVPLFVRVVADLEATGTYKIKKVDLQKQEFDIRKIKDPVYFLDSTANEYVLLDEKLYDKIAKGEARV</sequence>
<evidence type="ECO:0000259" key="17">
    <source>
        <dbReference type="Pfam" id="PF00501"/>
    </source>
</evidence>
<dbReference type="GO" id="GO:0005324">
    <property type="term" value="F:long-chain fatty acid transmembrane transporter activity"/>
    <property type="evidence" value="ECO:0007669"/>
    <property type="project" value="TreeGrafter"/>
</dbReference>
<evidence type="ECO:0000256" key="4">
    <source>
        <dbReference type="ARBA" id="ARBA00022475"/>
    </source>
</evidence>
<dbReference type="PROSITE" id="PS00455">
    <property type="entry name" value="AMP_BINDING"/>
    <property type="match status" value="1"/>
</dbReference>
<evidence type="ECO:0000313" key="19">
    <source>
        <dbReference type="EMBL" id="JAP71108.1"/>
    </source>
</evidence>
<keyword evidence="9" id="KW-0067">ATP-binding</keyword>
<dbReference type="InterPro" id="IPR025110">
    <property type="entry name" value="AMP-bd_C"/>
</dbReference>
<dbReference type="Pfam" id="PF13193">
    <property type="entry name" value="AMP-binding_C"/>
    <property type="match status" value="1"/>
</dbReference>
<evidence type="ECO:0000256" key="9">
    <source>
        <dbReference type="ARBA" id="ARBA00022840"/>
    </source>
</evidence>
<evidence type="ECO:0000256" key="16">
    <source>
        <dbReference type="ARBA" id="ARBA00048666"/>
    </source>
</evidence>
<dbReference type="GO" id="GO:0005524">
    <property type="term" value="F:ATP binding"/>
    <property type="evidence" value="ECO:0007669"/>
    <property type="project" value="UniProtKB-KW"/>
</dbReference>
<dbReference type="GO" id="GO:0004467">
    <property type="term" value="F:long-chain fatty acid-CoA ligase activity"/>
    <property type="evidence" value="ECO:0007669"/>
    <property type="project" value="UniProtKB-EC"/>
</dbReference>
<keyword evidence="8" id="KW-0276">Fatty acid metabolism</keyword>
<keyword evidence="11" id="KW-0472">Membrane</keyword>
<evidence type="ECO:0000256" key="12">
    <source>
        <dbReference type="ARBA" id="ARBA00024484"/>
    </source>
</evidence>
<comment type="catalytic activity">
    <reaction evidence="14">
        <text>a very long-chain fatty acid + ATP + CoA = a very long-chain fatty acyl-CoA + AMP + diphosphate</text>
        <dbReference type="Rhea" id="RHEA:54536"/>
        <dbReference type="ChEBI" id="CHEBI:30616"/>
        <dbReference type="ChEBI" id="CHEBI:33019"/>
        <dbReference type="ChEBI" id="CHEBI:57287"/>
        <dbReference type="ChEBI" id="CHEBI:58950"/>
        <dbReference type="ChEBI" id="CHEBI:138261"/>
        <dbReference type="ChEBI" id="CHEBI:456215"/>
    </reaction>
    <physiologicalReaction direction="left-to-right" evidence="14">
        <dbReference type="Rhea" id="RHEA:54537"/>
    </physiologicalReaction>
</comment>
<dbReference type="Gene3D" id="3.30.300.30">
    <property type="match status" value="1"/>
</dbReference>
<keyword evidence="6" id="KW-0812">Transmembrane</keyword>
<dbReference type="InterPro" id="IPR000873">
    <property type="entry name" value="AMP-dep_synth/lig_dom"/>
</dbReference>
<dbReference type="EMBL" id="GEFM01004688">
    <property type="protein sequence ID" value="JAP71108.1"/>
    <property type="molecule type" value="mRNA"/>
</dbReference>
<dbReference type="InterPro" id="IPR020845">
    <property type="entry name" value="AMP-binding_CS"/>
</dbReference>
<comment type="catalytic activity">
    <reaction evidence="12">
        <text>a long-chain fatty acid + ATP + CoA = a long-chain fatty acyl-CoA + AMP + diphosphate</text>
        <dbReference type="Rhea" id="RHEA:15421"/>
        <dbReference type="ChEBI" id="CHEBI:30616"/>
        <dbReference type="ChEBI" id="CHEBI:33019"/>
        <dbReference type="ChEBI" id="CHEBI:57287"/>
        <dbReference type="ChEBI" id="CHEBI:57560"/>
        <dbReference type="ChEBI" id="CHEBI:83139"/>
        <dbReference type="ChEBI" id="CHEBI:456215"/>
        <dbReference type="EC" id="6.2.1.3"/>
    </reaction>
    <physiologicalReaction direction="left-to-right" evidence="12">
        <dbReference type="Rhea" id="RHEA:15422"/>
    </physiologicalReaction>
</comment>
<name>A0A131XXX1_IXORI</name>
<dbReference type="SUPFAM" id="SSF56801">
    <property type="entry name" value="Acetyl-CoA synthetase-like"/>
    <property type="match status" value="1"/>
</dbReference>
<organism evidence="19">
    <name type="scientific">Ixodes ricinus</name>
    <name type="common">Common tick</name>
    <name type="synonym">Acarus ricinus</name>
    <dbReference type="NCBI Taxonomy" id="34613"/>
    <lineage>
        <taxon>Eukaryota</taxon>
        <taxon>Metazoa</taxon>
        <taxon>Ecdysozoa</taxon>
        <taxon>Arthropoda</taxon>
        <taxon>Chelicerata</taxon>
        <taxon>Arachnida</taxon>
        <taxon>Acari</taxon>
        <taxon>Parasitiformes</taxon>
        <taxon>Ixodida</taxon>
        <taxon>Ixodoidea</taxon>
        <taxon>Ixodidae</taxon>
        <taxon>Ixodinae</taxon>
        <taxon>Ixodes</taxon>
    </lineage>
</organism>
<accession>A0A131XXX1</accession>
<evidence type="ECO:0000256" key="15">
    <source>
        <dbReference type="ARBA" id="ARBA00041297"/>
    </source>
</evidence>
<reference evidence="19" key="1">
    <citation type="submission" date="2016-02" db="EMBL/GenBank/DDBJ databases">
        <title>RNAseq analyses of the midgut from blood- or serum-fed Ixodes ricinus ticks.</title>
        <authorList>
            <person name="Perner J."/>
            <person name="Provaznik J."/>
            <person name="Schrenkova J."/>
            <person name="Urbanova V."/>
            <person name="Ribeiro J.M."/>
            <person name="Kopacek P."/>
        </authorList>
    </citation>
    <scope>NUCLEOTIDE SEQUENCE</scope>
    <source>
        <tissue evidence="19">Gut</tissue>
    </source>
</reference>
<dbReference type="GO" id="GO:0044539">
    <property type="term" value="P:long-chain fatty acid import into cell"/>
    <property type="evidence" value="ECO:0007669"/>
    <property type="project" value="TreeGrafter"/>
</dbReference>
<evidence type="ECO:0000256" key="14">
    <source>
        <dbReference type="ARBA" id="ARBA00036527"/>
    </source>
</evidence>
<dbReference type="NCBIfam" id="NF006134">
    <property type="entry name" value="PRK08279.1"/>
    <property type="match status" value="1"/>
</dbReference>
<dbReference type="Pfam" id="PF00501">
    <property type="entry name" value="AMP-binding"/>
    <property type="match status" value="1"/>
</dbReference>
<dbReference type="PANTHER" id="PTHR43107:SF15">
    <property type="entry name" value="FATTY ACID TRANSPORT PROTEIN 3, ISOFORM A"/>
    <property type="match status" value="1"/>
</dbReference>
<dbReference type="AlphaFoldDB" id="A0A131XXX1"/>
<keyword evidence="5" id="KW-0436">Ligase</keyword>
<dbReference type="PANTHER" id="PTHR43107">
    <property type="entry name" value="LONG-CHAIN FATTY ACID TRANSPORT PROTEIN"/>
    <property type="match status" value="1"/>
</dbReference>
<comment type="catalytic activity">
    <reaction evidence="16">
        <text>tetracosanoate + ATP + CoA = tetracosanoyl-CoA + AMP + diphosphate</text>
        <dbReference type="Rhea" id="RHEA:33639"/>
        <dbReference type="ChEBI" id="CHEBI:30616"/>
        <dbReference type="ChEBI" id="CHEBI:31014"/>
        <dbReference type="ChEBI" id="CHEBI:33019"/>
        <dbReference type="ChEBI" id="CHEBI:57287"/>
        <dbReference type="ChEBI" id="CHEBI:65052"/>
        <dbReference type="ChEBI" id="CHEBI:456215"/>
    </reaction>
    <physiologicalReaction direction="left-to-right" evidence="16">
        <dbReference type="Rhea" id="RHEA:33640"/>
    </physiologicalReaction>
</comment>
<evidence type="ECO:0000256" key="11">
    <source>
        <dbReference type="ARBA" id="ARBA00023136"/>
    </source>
</evidence>
<dbReference type="InterPro" id="IPR045851">
    <property type="entry name" value="AMP-bd_C_sf"/>
</dbReference>
<dbReference type="Gene3D" id="3.40.50.12780">
    <property type="entry name" value="N-terminal domain of ligase-like"/>
    <property type="match status" value="1"/>
</dbReference>
<evidence type="ECO:0000256" key="10">
    <source>
        <dbReference type="ARBA" id="ARBA00022989"/>
    </source>
</evidence>
<comment type="subcellular location">
    <subcellularLocation>
        <location evidence="1">Cell membrane</location>
        <topology evidence="1">Multi-pass membrane protein</topology>
    </subcellularLocation>
</comment>
<proteinExistence type="evidence at transcript level"/>
<evidence type="ECO:0000256" key="6">
    <source>
        <dbReference type="ARBA" id="ARBA00022692"/>
    </source>
</evidence>
<keyword evidence="10" id="KW-1133">Transmembrane helix</keyword>
<dbReference type="GO" id="GO:0005886">
    <property type="term" value="C:plasma membrane"/>
    <property type="evidence" value="ECO:0007669"/>
    <property type="project" value="UniProtKB-SubCell"/>
</dbReference>
<evidence type="ECO:0000256" key="1">
    <source>
        <dbReference type="ARBA" id="ARBA00004651"/>
    </source>
</evidence>
<evidence type="ECO:0000256" key="7">
    <source>
        <dbReference type="ARBA" id="ARBA00022741"/>
    </source>
</evidence>
<protein>
    <recommendedName>
        <fullName evidence="13">long-chain-fatty-acid--CoA ligase</fullName>
        <ecNumber evidence="13">6.2.1.3</ecNumber>
    </recommendedName>
    <alternativeName>
        <fullName evidence="15">Long-chain-fatty-acid--CoA ligase</fullName>
    </alternativeName>
</protein>
<evidence type="ECO:0000256" key="2">
    <source>
        <dbReference type="ARBA" id="ARBA00006432"/>
    </source>
</evidence>
<dbReference type="FunFam" id="3.40.50.12780:FF:000005">
    <property type="entry name" value="Solute carrier family 27 member 6"/>
    <property type="match status" value="1"/>
</dbReference>
<keyword evidence="8" id="KW-0443">Lipid metabolism</keyword>
<feature type="domain" description="AMP-dependent synthetase/ligase" evidence="17">
    <location>
        <begin position="80"/>
        <end position="447"/>
    </location>
</feature>
<comment type="similarity">
    <text evidence="2">Belongs to the ATP-dependent AMP-binding enzyme family.</text>
</comment>
<dbReference type="FunFam" id="3.30.300.30:FF:000002">
    <property type="entry name" value="Long-chain fatty acid transport protein 1"/>
    <property type="match status" value="1"/>
</dbReference>
<keyword evidence="3" id="KW-0813">Transport</keyword>
<feature type="domain" description="AMP-binding enzyme C-terminal" evidence="18">
    <location>
        <begin position="519"/>
        <end position="594"/>
    </location>
</feature>
<dbReference type="InterPro" id="IPR042099">
    <property type="entry name" value="ANL_N_sf"/>
</dbReference>
<evidence type="ECO:0000256" key="13">
    <source>
        <dbReference type="ARBA" id="ARBA00026121"/>
    </source>
</evidence>
<dbReference type="EC" id="6.2.1.3" evidence="13"/>
<dbReference type="GO" id="GO:0005789">
    <property type="term" value="C:endoplasmic reticulum membrane"/>
    <property type="evidence" value="ECO:0007669"/>
    <property type="project" value="TreeGrafter"/>
</dbReference>
<evidence type="ECO:0000256" key="8">
    <source>
        <dbReference type="ARBA" id="ARBA00022832"/>
    </source>
</evidence>